<proteinExistence type="predicted"/>
<name>T0G6T7_9LEPT</name>
<evidence type="ECO:0000313" key="1">
    <source>
        <dbReference type="EMBL" id="EQA82496.1"/>
    </source>
</evidence>
<dbReference type="EMBL" id="AOHD02000001">
    <property type="protein sequence ID" value="EQA82496.1"/>
    <property type="molecule type" value="Genomic_DNA"/>
</dbReference>
<comment type="caution">
    <text evidence="1">The sequence shown here is derived from an EMBL/GenBank/DDBJ whole genome shotgun (WGS) entry which is preliminary data.</text>
</comment>
<sequence>MVNNFLIHDSYKILSDLKNSKTERIVSIKRDVFYRNPLRKSPWIPHKAED</sequence>
<keyword evidence="2" id="KW-1185">Reference proteome</keyword>
<accession>T0G6T7</accession>
<protein>
    <submittedName>
        <fullName evidence="1">Uncharacterized protein</fullName>
    </submittedName>
</protein>
<reference evidence="1" key="1">
    <citation type="submission" date="2013-05" db="EMBL/GenBank/DDBJ databases">
        <authorList>
            <person name="Harkins D.M."/>
            <person name="Durkin A.S."/>
            <person name="Brinkac L.M."/>
            <person name="Haft D.H."/>
            <person name="Selengut J.D."/>
            <person name="Sanka R."/>
            <person name="DePew J."/>
            <person name="Purushe J."/>
            <person name="Galloway R.L."/>
            <person name="Vinetz J.M."/>
            <person name="Sutton G.G."/>
            <person name="Nierman W.C."/>
            <person name="Fouts D.E."/>
        </authorList>
    </citation>
    <scope>NUCLEOTIDE SEQUENCE [LARGE SCALE GENOMIC DNA]</scope>
    <source>
        <strain evidence="1">80-412</strain>
    </source>
</reference>
<dbReference type="Proteomes" id="UP000015445">
    <property type="component" value="Unassembled WGS sequence"/>
</dbReference>
<evidence type="ECO:0000313" key="2">
    <source>
        <dbReference type="Proteomes" id="UP000015445"/>
    </source>
</evidence>
<gene>
    <name evidence="1" type="ORF">LEP1GSC193_1116</name>
</gene>
<dbReference type="AlphaFoldDB" id="T0G6T7"/>
<organism evidence="1 2">
    <name type="scientific">Leptospira alstonii serovar Pingchang str. 80-412</name>
    <dbReference type="NCBI Taxonomy" id="1218564"/>
    <lineage>
        <taxon>Bacteria</taxon>
        <taxon>Pseudomonadati</taxon>
        <taxon>Spirochaetota</taxon>
        <taxon>Spirochaetia</taxon>
        <taxon>Leptospirales</taxon>
        <taxon>Leptospiraceae</taxon>
        <taxon>Leptospira</taxon>
    </lineage>
</organism>